<dbReference type="EMBL" id="LAZR01008368">
    <property type="protein sequence ID" value="KKM79212.1"/>
    <property type="molecule type" value="Genomic_DNA"/>
</dbReference>
<feature type="compositionally biased region" description="Low complexity" evidence="1">
    <location>
        <begin position="108"/>
        <end position="125"/>
    </location>
</feature>
<gene>
    <name evidence="2" type="ORF">LCGC14_1352300</name>
</gene>
<proteinExistence type="predicted"/>
<dbReference type="AlphaFoldDB" id="A0A0F9NCT0"/>
<evidence type="ECO:0000313" key="2">
    <source>
        <dbReference type="EMBL" id="KKM79212.1"/>
    </source>
</evidence>
<feature type="compositionally biased region" description="Basic and acidic residues" evidence="1">
    <location>
        <begin position="1"/>
        <end position="15"/>
    </location>
</feature>
<feature type="compositionally biased region" description="Basic and acidic residues" evidence="1">
    <location>
        <begin position="153"/>
        <end position="171"/>
    </location>
</feature>
<reference evidence="2" key="1">
    <citation type="journal article" date="2015" name="Nature">
        <title>Complex archaea that bridge the gap between prokaryotes and eukaryotes.</title>
        <authorList>
            <person name="Spang A."/>
            <person name="Saw J.H."/>
            <person name="Jorgensen S.L."/>
            <person name="Zaremba-Niedzwiedzka K."/>
            <person name="Martijn J."/>
            <person name="Lind A.E."/>
            <person name="van Eijk R."/>
            <person name="Schleper C."/>
            <person name="Guy L."/>
            <person name="Ettema T.J."/>
        </authorList>
    </citation>
    <scope>NUCLEOTIDE SEQUENCE</scope>
</reference>
<organism evidence="2">
    <name type="scientific">marine sediment metagenome</name>
    <dbReference type="NCBI Taxonomy" id="412755"/>
    <lineage>
        <taxon>unclassified sequences</taxon>
        <taxon>metagenomes</taxon>
        <taxon>ecological metagenomes</taxon>
    </lineage>
</organism>
<feature type="compositionally biased region" description="Low complexity" evidence="1">
    <location>
        <begin position="32"/>
        <end position="48"/>
    </location>
</feature>
<feature type="region of interest" description="Disordered" evidence="1">
    <location>
        <begin position="1"/>
        <end position="187"/>
    </location>
</feature>
<name>A0A0F9NCT0_9ZZZZ</name>
<sequence length="187" mass="19652">MVTRRAEVKATEKVGDCAPRGRPGARSGGAGSPTRGGPTIPAARAPTTRPAPLPRGPRPYHEARRDVGPIARPAARPLEARRATSARRAIGRPYHEARASPARPLPRGPARAARPGASLGISWRGAARRPAARSAGPARSRGPARPGPAPRAAMDRACRTRDAERGEDMGNHARAAHGSTLRAERDL</sequence>
<evidence type="ECO:0000256" key="1">
    <source>
        <dbReference type="SAM" id="MobiDB-lite"/>
    </source>
</evidence>
<accession>A0A0F9NCT0</accession>
<feature type="compositionally biased region" description="Low complexity" evidence="1">
    <location>
        <begin position="132"/>
        <end position="144"/>
    </location>
</feature>
<protein>
    <submittedName>
        <fullName evidence="2">Uncharacterized protein</fullName>
    </submittedName>
</protein>
<comment type="caution">
    <text evidence="2">The sequence shown here is derived from an EMBL/GenBank/DDBJ whole genome shotgun (WGS) entry which is preliminary data.</text>
</comment>